<feature type="compositionally biased region" description="Polar residues" evidence="1">
    <location>
        <begin position="140"/>
        <end position="151"/>
    </location>
</feature>
<feature type="compositionally biased region" description="Basic and acidic residues" evidence="1">
    <location>
        <begin position="155"/>
        <end position="164"/>
    </location>
</feature>
<organism evidence="2 3">
    <name type="scientific">Danionella cerebrum</name>
    <dbReference type="NCBI Taxonomy" id="2873325"/>
    <lineage>
        <taxon>Eukaryota</taxon>
        <taxon>Metazoa</taxon>
        <taxon>Chordata</taxon>
        <taxon>Craniata</taxon>
        <taxon>Vertebrata</taxon>
        <taxon>Euteleostomi</taxon>
        <taxon>Actinopterygii</taxon>
        <taxon>Neopterygii</taxon>
        <taxon>Teleostei</taxon>
        <taxon>Ostariophysi</taxon>
        <taxon>Cypriniformes</taxon>
        <taxon>Danionidae</taxon>
        <taxon>Danioninae</taxon>
        <taxon>Danionella</taxon>
    </lineage>
</organism>
<protein>
    <recommendedName>
        <fullName evidence="4">Echinoderm microtubule-associated protein-like 1</fullName>
    </recommendedName>
</protein>
<comment type="caution">
    <text evidence="2">The sequence shown here is derived from an EMBL/GenBank/DDBJ whole genome shotgun (WGS) entry which is preliminary data.</text>
</comment>
<keyword evidence="3" id="KW-1185">Reference proteome</keyword>
<evidence type="ECO:0000256" key="1">
    <source>
        <dbReference type="SAM" id="MobiDB-lite"/>
    </source>
</evidence>
<evidence type="ECO:0000313" key="2">
    <source>
        <dbReference type="EMBL" id="TRY57948.1"/>
    </source>
</evidence>
<dbReference type="STRING" id="623744.A0A553MXQ5"/>
<dbReference type="InterPro" id="IPR049813">
    <property type="entry name" value="Elp-1-like_TD"/>
</dbReference>
<evidence type="ECO:0000313" key="3">
    <source>
        <dbReference type="Proteomes" id="UP000316079"/>
    </source>
</evidence>
<accession>A0A553MXQ5</accession>
<dbReference type="CDD" id="cd21931">
    <property type="entry name" value="TD_EMAP-like"/>
    <property type="match status" value="1"/>
</dbReference>
<dbReference type="EMBL" id="SRMA01027218">
    <property type="protein sequence ID" value="TRY57948.1"/>
    <property type="molecule type" value="Genomic_DNA"/>
</dbReference>
<feature type="compositionally biased region" description="Low complexity" evidence="1">
    <location>
        <begin position="99"/>
        <end position="127"/>
    </location>
</feature>
<gene>
    <name evidence="2" type="ORF">DNTS_009830</name>
</gene>
<evidence type="ECO:0008006" key="4">
    <source>
        <dbReference type="Google" id="ProtNLM"/>
    </source>
</evidence>
<dbReference type="AlphaFoldDB" id="A0A553MXQ5"/>
<proteinExistence type="predicted"/>
<reference evidence="2 3" key="1">
    <citation type="journal article" date="2019" name="Sci. Data">
        <title>Hybrid genome assembly and annotation of Danionella translucida.</title>
        <authorList>
            <person name="Kadobianskyi M."/>
            <person name="Schulze L."/>
            <person name="Schuelke M."/>
            <person name="Judkewitz B."/>
        </authorList>
    </citation>
    <scope>NUCLEOTIDE SEQUENCE [LARGE SCALE GENOMIC DNA]</scope>
    <source>
        <strain evidence="2 3">Bolton</strain>
    </source>
</reference>
<feature type="region of interest" description="Disordered" evidence="1">
    <location>
        <begin position="1"/>
        <end position="34"/>
    </location>
</feature>
<sequence>MEELMDEAGASHTFSSECILPPDTDFSIDDPSPNQSALDLGDRLVLLEHRVQMQDDEIHLLKINIADVLKRIQSLQTSEEPKDISRAAHPDSVFLSPRASVSSIKKKSLVSSAAPSSASSRNYSPAPTVKRIHAGGAKDSPNTKNKVSSSGACRKPAENSKLKDGGAPSAGGRRVNQSKELSQTSVQKQKWID</sequence>
<dbReference type="Proteomes" id="UP000316079">
    <property type="component" value="Unassembled WGS sequence"/>
</dbReference>
<name>A0A553MXQ5_9TELE</name>
<dbReference type="OrthoDB" id="6158349at2759"/>
<feature type="compositionally biased region" description="Polar residues" evidence="1">
    <location>
        <begin position="178"/>
        <end position="193"/>
    </location>
</feature>
<feature type="region of interest" description="Disordered" evidence="1">
    <location>
        <begin position="95"/>
        <end position="193"/>
    </location>
</feature>